<name>A0A8J4CX52_9CHLO</name>
<feature type="compositionally biased region" description="Polar residues" evidence="1">
    <location>
        <begin position="1415"/>
        <end position="1434"/>
    </location>
</feature>
<feature type="compositionally biased region" description="Low complexity" evidence="1">
    <location>
        <begin position="805"/>
        <end position="815"/>
    </location>
</feature>
<feature type="transmembrane region" description="Helical" evidence="2">
    <location>
        <begin position="182"/>
        <end position="203"/>
    </location>
</feature>
<evidence type="ECO:0000313" key="3">
    <source>
        <dbReference type="EMBL" id="GIL89382.1"/>
    </source>
</evidence>
<organism evidence="3 4">
    <name type="scientific">Volvox reticuliferus</name>
    <dbReference type="NCBI Taxonomy" id="1737510"/>
    <lineage>
        <taxon>Eukaryota</taxon>
        <taxon>Viridiplantae</taxon>
        <taxon>Chlorophyta</taxon>
        <taxon>core chlorophytes</taxon>
        <taxon>Chlorophyceae</taxon>
        <taxon>CS clade</taxon>
        <taxon>Chlamydomonadales</taxon>
        <taxon>Volvocaceae</taxon>
        <taxon>Volvox</taxon>
    </lineage>
</organism>
<dbReference type="EMBL" id="BNCP01000050">
    <property type="protein sequence ID" value="GIL89382.1"/>
    <property type="molecule type" value="Genomic_DNA"/>
</dbReference>
<feature type="non-terminal residue" evidence="3">
    <location>
        <position position="1434"/>
    </location>
</feature>
<feature type="region of interest" description="Disordered" evidence="1">
    <location>
        <begin position="1202"/>
        <end position="1228"/>
    </location>
</feature>
<feature type="transmembrane region" description="Helical" evidence="2">
    <location>
        <begin position="317"/>
        <end position="340"/>
    </location>
</feature>
<feature type="region of interest" description="Disordered" evidence="1">
    <location>
        <begin position="805"/>
        <end position="859"/>
    </location>
</feature>
<reference evidence="3" key="1">
    <citation type="journal article" date="2021" name="Proc. Natl. Acad. Sci. U.S.A.">
        <title>Three genomes in the algal genus Volvox reveal the fate of a haploid sex-determining region after a transition to homothallism.</title>
        <authorList>
            <person name="Yamamoto K."/>
            <person name="Hamaji T."/>
            <person name="Kawai-Toyooka H."/>
            <person name="Matsuzaki R."/>
            <person name="Takahashi F."/>
            <person name="Nishimura Y."/>
            <person name="Kawachi M."/>
            <person name="Noguchi H."/>
            <person name="Minakuchi Y."/>
            <person name="Umen J.G."/>
            <person name="Toyoda A."/>
            <person name="Nozaki H."/>
        </authorList>
    </citation>
    <scope>NUCLEOTIDE SEQUENCE</scope>
    <source>
        <strain evidence="3">NIES-3786</strain>
    </source>
</reference>
<evidence type="ECO:0000256" key="2">
    <source>
        <dbReference type="SAM" id="Phobius"/>
    </source>
</evidence>
<feature type="transmembrane region" description="Helical" evidence="2">
    <location>
        <begin position="512"/>
        <end position="533"/>
    </location>
</feature>
<dbReference type="Proteomes" id="UP000747110">
    <property type="component" value="Unassembled WGS sequence"/>
</dbReference>
<feature type="region of interest" description="Disordered" evidence="1">
    <location>
        <begin position="1010"/>
        <end position="1051"/>
    </location>
</feature>
<feature type="compositionally biased region" description="Gly residues" evidence="1">
    <location>
        <begin position="816"/>
        <end position="841"/>
    </location>
</feature>
<feature type="region of interest" description="Disordered" evidence="1">
    <location>
        <begin position="1373"/>
        <end position="1434"/>
    </location>
</feature>
<comment type="caution">
    <text evidence="3">The sequence shown here is derived from an EMBL/GenBank/DDBJ whole genome shotgun (WGS) entry which is preliminary data.</text>
</comment>
<feature type="region of interest" description="Disordered" evidence="1">
    <location>
        <begin position="920"/>
        <end position="946"/>
    </location>
</feature>
<feature type="transmembrane region" description="Helical" evidence="2">
    <location>
        <begin position="290"/>
        <end position="310"/>
    </location>
</feature>
<feature type="compositionally biased region" description="Low complexity" evidence="1">
    <location>
        <begin position="1378"/>
        <end position="1394"/>
    </location>
</feature>
<dbReference type="OrthoDB" id="553403at2759"/>
<feature type="compositionally biased region" description="Polar residues" evidence="1">
    <location>
        <begin position="603"/>
        <end position="612"/>
    </location>
</feature>
<keyword evidence="2" id="KW-0812">Transmembrane</keyword>
<feature type="compositionally biased region" description="Polar residues" evidence="1">
    <location>
        <begin position="579"/>
        <end position="590"/>
    </location>
</feature>
<keyword evidence="2" id="KW-0472">Membrane</keyword>
<feature type="compositionally biased region" description="Low complexity" evidence="1">
    <location>
        <begin position="845"/>
        <end position="854"/>
    </location>
</feature>
<feature type="transmembrane region" description="Helical" evidence="2">
    <location>
        <begin position="45"/>
        <end position="67"/>
    </location>
</feature>
<feature type="transmembrane region" description="Helical" evidence="2">
    <location>
        <begin position="156"/>
        <end position="176"/>
    </location>
</feature>
<accession>A0A8J4CX52</accession>
<feature type="transmembrane region" description="Helical" evidence="2">
    <location>
        <begin position="352"/>
        <end position="372"/>
    </location>
</feature>
<evidence type="ECO:0000313" key="4">
    <source>
        <dbReference type="Proteomes" id="UP000747110"/>
    </source>
</evidence>
<keyword evidence="4" id="KW-1185">Reference proteome</keyword>
<feature type="region of interest" description="Disordered" evidence="1">
    <location>
        <begin position="1324"/>
        <end position="1355"/>
    </location>
</feature>
<sequence length="1434" mass="147054">MVYRCQGPVTGLLPAVRLLYLVVQVLRLEAIVLHLEGKCLSGPGVAVLILGLVLGLGSHIVSIAMIARAHATMASTARQSMPTRKSTDDATAGSFQGASPPWLQPLVVPLSMAGLVLELLSGAPPAALTHSRTLAVMLLLSIALQRDPLWEALPQLAAALALDFAAFLAASLTGLYSTPQAVVQHLLSTTVAAMAVIALTPLFNSLMPMNMATPAAHQQQQQGRLAARQLITEIGDPTVLEQPLAGLPQDVIQVSERRLLRTYRRKLCCERVASALLVLIGAVRGPTVRYHIAMATSSALAADAAGAILPPLLRARAAAASLALITSSTLLLLNGLLAQLPGRLYDEHSAPINSIVTALHALGHVMHVLAFAPTQRSRALLVRMMAALTSNLIANEDPWIAFLAQLLALLGLVTALDVRVGWKATAGGGSEEAQNGRRMDQRQTFADAVETDGGCAESLGTNVRPRLLREPVLPFQRPRVALGWSYANVDAATCTANDNGYGTSHIMASPSLLPAFCYALIAAMGGALCFSVARGKYLHFYRLYRKFYLPPSYGGMCVTAPLPHDDVLQLRDDRVLDSTPVSESNASSATLKAAYSPPRPSVDASTRSLASHDSSRWGRARRSVSLNAFMGTGDIGISRGHNAAGATPNANSGHSHSLLVGTATASTLSSMASERITTAALDVGAYGDRPPPLQSMPSPFTSSPVARLEQKGTGGSGGGIAPVSGVGEVQHASQATAADDGGTTTPASELDGPRPILASALELDEADVISGKINVTRQLSKLAARGGNSMGARELDRLMQSMETNNATSSSANTSGLGGLGLGGNNPMGGSAAGIGAGPGHGHGHPPTRSLPPRRSSDISYHYGSAAQAHAVRLTTPGGATASGATAGGSFLESVAASLASEQFTAAGGASAGQAYGGLGVPSGGQHQRVNRLRAAPARASSDLAGGRRSLHMPVATQNQPQPPSPYTLQLLQPHAALAQHRLPRRSPSDVSHLTPRYHRSAKSLAGHLGTQAPPLAASSRYGQGAAVSPSGQRAGATGAQASGAGTATTMHHPPGVWVATATGTPGGANYGYGGGLRAASFNAAMSPGWAPLGAPGMRGYVPQRRGPSRQPSRQYTAMIDSTGLTLLGQNLITIGGSSGGPNHVILSSLHSPNVSGVNAVTGISGGAHAATIPAAVFSGESNAMPEVMSLWEGPGGAVSSLEPVRGLRPNRGQRRVDSFSSTAGTPTDDASRTVAFLLAGGGGVPSAIGAAPLNSPKSAAPWSDAVTAAPAATGVPGAMPSVGGSIITANVQVSTAGFDASGNATRSSSPHTPTSIRLSAPVPWQRQEQHQQQQQVSLLPTQSEPPARPDTEHHFFGSLSFRRDCHDALVPHGSTVGDNGNGAATTGGAADTTSIRSRVRVSWSDMDARGSGGSTNTILTTASEASKTSAGTD</sequence>
<proteinExistence type="predicted"/>
<evidence type="ECO:0000256" key="1">
    <source>
        <dbReference type="SAM" id="MobiDB-lite"/>
    </source>
</evidence>
<feature type="compositionally biased region" description="Low complexity" evidence="1">
    <location>
        <begin position="735"/>
        <end position="747"/>
    </location>
</feature>
<feature type="compositionally biased region" description="Polar residues" evidence="1">
    <location>
        <begin position="695"/>
        <end position="704"/>
    </location>
</feature>
<feature type="compositionally biased region" description="Low complexity" evidence="1">
    <location>
        <begin position="1035"/>
        <end position="1050"/>
    </location>
</feature>
<feature type="transmembrane region" description="Helical" evidence="2">
    <location>
        <begin position="267"/>
        <end position="284"/>
    </location>
</feature>
<gene>
    <name evidence="3" type="ORF">Vretifemale_17196</name>
</gene>
<keyword evidence="2" id="KW-1133">Transmembrane helix</keyword>
<feature type="region of interest" description="Disordered" evidence="1">
    <location>
        <begin position="579"/>
        <end position="616"/>
    </location>
</feature>
<feature type="transmembrane region" description="Helical" evidence="2">
    <location>
        <begin position="12"/>
        <end position="33"/>
    </location>
</feature>
<feature type="region of interest" description="Disordered" evidence="1">
    <location>
        <begin position="684"/>
        <end position="753"/>
    </location>
</feature>
<protein>
    <submittedName>
        <fullName evidence="3">Uncharacterized protein</fullName>
    </submittedName>
</protein>